<accession>A0ABY7BJ24</accession>
<protein>
    <submittedName>
        <fullName evidence="5">BlaI/MecI/CopY family transcriptional regulator</fullName>
    </submittedName>
</protein>
<dbReference type="Gene3D" id="1.10.10.10">
    <property type="entry name" value="Winged helix-like DNA-binding domain superfamily/Winged helix DNA-binding domain"/>
    <property type="match status" value="1"/>
</dbReference>
<dbReference type="RefSeq" id="WP_045169520.1">
    <property type="nucleotide sequence ID" value="NZ_CP113865.1"/>
</dbReference>
<dbReference type="SUPFAM" id="SSF46785">
    <property type="entry name" value="Winged helix' DNA-binding domain"/>
    <property type="match status" value="1"/>
</dbReference>
<dbReference type="Pfam" id="PF03965">
    <property type="entry name" value="Penicillinase_R"/>
    <property type="match status" value="1"/>
</dbReference>
<evidence type="ECO:0000313" key="5">
    <source>
        <dbReference type="EMBL" id="WAM32824.1"/>
    </source>
</evidence>
<sequence length="127" mass="14780">MNKDLLKPSEAELEVMKVLWEEGNPLSAPEIVQRLKERNIKWEKSTIYTLIDRLAKKKAIKQERKDKLYYYSPSISKEEYAKIETARILNKLFNGSVKSLIAALIECGNIKGEELEEIKKLLERQTV</sequence>
<evidence type="ECO:0000313" key="6">
    <source>
        <dbReference type="Proteomes" id="UP001164909"/>
    </source>
</evidence>
<name>A0ABY7BJ24_9FIRM</name>
<keyword evidence="4" id="KW-0804">Transcription</keyword>
<proteinExistence type="inferred from homology"/>
<organism evidence="5 6">
    <name type="scientific">Caldicellulosiruptor morganii</name>
    <dbReference type="NCBI Taxonomy" id="1387555"/>
    <lineage>
        <taxon>Bacteria</taxon>
        <taxon>Bacillati</taxon>
        <taxon>Bacillota</taxon>
        <taxon>Bacillota incertae sedis</taxon>
        <taxon>Caldicellulosiruptorales</taxon>
        <taxon>Caldicellulosiruptoraceae</taxon>
        <taxon>Caldicellulosiruptor</taxon>
    </lineage>
</organism>
<comment type="similarity">
    <text evidence="1">Belongs to the BlaI transcriptional regulatory family.</text>
</comment>
<dbReference type="InterPro" id="IPR005650">
    <property type="entry name" value="BlaI_family"/>
</dbReference>
<evidence type="ECO:0000256" key="4">
    <source>
        <dbReference type="ARBA" id="ARBA00023163"/>
    </source>
</evidence>
<keyword evidence="2" id="KW-0805">Transcription regulation</keyword>
<dbReference type="InterPro" id="IPR036390">
    <property type="entry name" value="WH_DNA-bd_sf"/>
</dbReference>
<dbReference type="EMBL" id="CP113865">
    <property type="protein sequence ID" value="WAM32824.1"/>
    <property type="molecule type" value="Genomic_DNA"/>
</dbReference>
<keyword evidence="3" id="KW-0238">DNA-binding</keyword>
<keyword evidence="6" id="KW-1185">Reference proteome</keyword>
<evidence type="ECO:0000256" key="1">
    <source>
        <dbReference type="ARBA" id="ARBA00011046"/>
    </source>
</evidence>
<reference evidence="5" key="1">
    <citation type="submission" date="2022-12" db="EMBL/GenBank/DDBJ databases">
        <authorList>
            <person name="Bing R.G."/>
            <person name="Willard D.J."/>
            <person name="Manesh M.J.H."/>
            <person name="Laemthong T."/>
            <person name="Crosby J.R."/>
            <person name="Kelly R.M."/>
        </authorList>
    </citation>
    <scope>NUCLEOTIDE SEQUENCE</scope>
    <source>
        <strain evidence="5">DSM 8990</strain>
    </source>
</reference>
<gene>
    <name evidence="5" type="ORF">OTK00_001271</name>
</gene>
<dbReference type="Gene3D" id="1.10.4040.10">
    <property type="entry name" value="Penicillinase repressor domain"/>
    <property type="match status" value="1"/>
</dbReference>
<dbReference type="InterPro" id="IPR036388">
    <property type="entry name" value="WH-like_DNA-bd_sf"/>
</dbReference>
<evidence type="ECO:0000256" key="3">
    <source>
        <dbReference type="ARBA" id="ARBA00023125"/>
    </source>
</evidence>
<evidence type="ECO:0000256" key="2">
    <source>
        <dbReference type="ARBA" id="ARBA00023015"/>
    </source>
</evidence>
<dbReference type="Proteomes" id="UP001164909">
    <property type="component" value="Chromosome"/>
</dbReference>
<dbReference type="PIRSF" id="PIRSF019455">
    <property type="entry name" value="CopR_AtkY"/>
    <property type="match status" value="1"/>
</dbReference>